<keyword evidence="1 3" id="KW-0456">Lyase</keyword>
<gene>
    <name evidence="6" type="ORF">IAD23_04805</name>
</gene>
<feature type="binding site" evidence="5">
    <location>
        <position position="49"/>
    </location>
    <ligand>
        <name>pyruvate</name>
        <dbReference type="ChEBI" id="CHEBI:15361"/>
    </ligand>
</feature>
<dbReference type="Proteomes" id="UP000824125">
    <property type="component" value="Unassembled WGS sequence"/>
</dbReference>
<dbReference type="AlphaFoldDB" id="A0A9D1SP67"/>
<dbReference type="SMART" id="SM01130">
    <property type="entry name" value="DHDPS"/>
    <property type="match status" value="1"/>
</dbReference>
<reference evidence="6" key="1">
    <citation type="submission" date="2020-10" db="EMBL/GenBank/DDBJ databases">
        <authorList>
            <person name="Gilroy R."/>
        </authorList>
    </citation>
    <scope>NUCLEOTIDE SEQUENCE</scope>
    <source>
        <strain evidence="6">CHK176-6737</strain>
    </source>
</reference>
<dbReference type="GO" id="GO:0019262">
    <property type="term" value="P:N-acetylneuraminate catabolic process"/>
    <property type="evidence" value="ECO:0007669"/>
    <property type="project" value="TreeGrafter"/>
</dbReference>
<organism evidence="6 7">
    <name type="scientific">Candidatus Scybalenecus merdavium</name>
    <dbReference type="NCBI Taxonomy" id="2840939"/>
    <lineage>
        <taxon>Bacteria</taxon>
        <taxon>Bacillati</taxon>
        <taxon>Bacillota</taxon>
        <taxon>Clostridia</taxon>
        <taxon>Eubacteriales</taxon>
        <taxon>Oscillospiraceae</taxon>
        <taxon>Oscillospiraceae incertae sedis</taxon>
        <taxon>Candidatus Scybalenecus</taxon>
    </lineage>
</organism>
<feature type="binding site" evidence="5">
    <location>
        <position position="207"/>
    </location>
    <ligand>
        <name>pyruvate</name>
        <dbReference type="ChEBI" id="CHEBI:15361"/>
    </ligand>
</feature>
<evidence type="ECO:0000313" key="7">
    <source>
        <dbReference type="Proteomes" id="UP000824125"/>
    </source>
</evidence>
<dbReference type="InterPro" id="IPR013785">
    <property type="entry name" value="Aldolase_TIM"/>
</dbReference>
<evidence type="ECO:0000256" key="5">
    <source>
        <dbReference type="PIRSR" id="PIRSR001365-2"/>
    </source>
</evidence>
<name>A0A9D1SP67_9FIRM</name>
<proteinExistence type="inferred from homology"/>
<dbReference type="PIRSF" id="PIRSF001365">
    <property type="entry name" value="DHDPS"/>
    <property type="match status" value="1"/>
</dbReference>
<evidence type="ECO:0000256" key="1">
    <source>
        <dbReference type="ARBA" id="ARBA00023239"/>
    </source>
</evidence>
<dbReference type="InterPro" id="IPR020624">
    <property type="entry name" value="Schiff_base-form_aldolases_CS"/>
</dbReference>
<evidence type="ECO:0000256" key="3">
    <source>
        <dbReference type="PIRNR" id="PIRNR001365"/>
    </source>
</evidence>
<feature type="active site" description="Proton donor/acceptor" evidence="4">
    <location>
        <position position="137"/>
    </location>
</feature>
<evidence type="ECO:0000313" key="6">
    <source>
        <dbReference type="EMBL" id="HIU69260.1"/>
    </source>
</evidence>
<dbReference type="InterPro" id="IPR002220">
    <property type="entry name" value="DapA-like"/>
</dbReference>
<comment type="caution">
    <text evidence="6">The sequence shown here is derived from an EMBL/GenBank/DDBJ whole genome shotgun (WGS) entry which is preliminary data.</text>
</comment>
<dbReference type="PANTHER" id="PTHR42849:SF1">
    <property type="entry name" value="N-ACETYLNEURAMINATE LYASE"/>
    <property type="match status" value="1"/>
</dbReference>
<dbReference type="GO" id="GO:0008747">
    <property type="term" value="F:N-acetylneuraminate lyase activity"/>
    <property type="evidence" value="ECO:0007669"/>
    <property type="project" value="TreeGrafter"/>
</dbReference>
<feature type="active site" description="Schiff-base intermediate with substrate" evidence="4">
    <location>
        <position position="165"/>
    </location>
</feature>
<dbReference type="PANTHER" id="PTHR42849">
    <property type="entry name" value="N-ACETYLNEURAMINATE LYASE"/>
    <property type="match status" value="1"/>
</dbReference>
<dbReference type="PRINTS" id="PR00146">
    <property type="entry name" value="DHPICSNTHASE"/>
</dbReference>
<dbReference type="Pfam" id="PF00701">
    <property type="entry name" value="DHDPS"/>
    <property type="match status" value="1"/>
</dbReference>
<protein>
    <submittedName>
        <fullName evidence="6">Dihydrodipicolinate synthase family protein</fullName>
    </submittedName>
</protein>
<accession>A0A9D1SP67</accession>
<reference evidence="6" key="2">
    <citation type="journal article" date="2021" name="PeerJ">
        <title>Extensive microbial diversity within the chicken gut microbiome revealed by metagenomics and culture.</title>
        <authorList>
            <person name="Gilroy R."/>
            <person name="Ravi A."/>
            <person name="Getino M."/>
            <person name="Pursley I."/>
            <person name="Horton D.L."/>
            <person name="Alikhan N.F."/>
            <person name="Baker D."/>
            <person name="Gharbi K."/>
            <person name="Hall N."/>
            <person name="Watson M."/>
            <person name="Adriaenssens E.M."/>
            <person name="Foster-Nyarko E."/>
            <person name="Jarju S."/>
            <person name="Secka A."/>
            <person name="Antonio M."/>
            <person name="Oren A."/>
            <person name="Chaudhuri R.R."/>
            <person name="La Ragione R."/>
            <person name="Hildebrand F."/>
            <person name="Pallen M.J."/>
        </authorList>
    </citation>
    <scope>NUCLEOTIDE SEQUENCE</scope>
    <source>
        <strain evidence="6">CHK176-6737</strain>
    </source>
</reference>
<dbReference type="SUPFAM" id="SSF51569">
    <property type="entry name" value="Aldolase"/>
    <property type="match status" value="1"/>
</dbReference>
<comment type="similarity">
    <text evidence="3">Belongs to the DapA family.</text>
</comment>
<keyword evidence="2" id="KW-0704">Schiff base</keyword>
<evidence type="ECO:0000256" key="2">
    <source>
        <dbReference type="ARBA" id="ARBA00023270"/>
    </source>
</evidence>
<dbReference type="Gene3D" id="3.20.20.70">
    <property type="entry name" value="Aldolase class I"/>
    <property type="match status" value="1"/>
</dbReference>
<dbReference type="PROSITE" id="PS00665">
    <property type="entry name" value="DHDPS_1"/>
    <property type="match status" value="1"/>
</dbReference>
<evidence type="ECO:0000256" key="4">
    <source>
        <dbReference type="PIRSR" id="PIRSR001365-1"/>
    </source>
</evidence>
<dbReference type="EMBL" id="DVNM01000026">
    <property type="protein sequence ID" value="HIU69260.1"/>
    <property type="molecule type" value="Genomic_DNA"/>
</dbReference>
<dbReference type="GO" id="GO:0005829">
    <property type="term" value="C:cytosol"/>
    <property type="evidence" value="ECO:0007669"/>
    <property type="project" value="TreeGrafter"/>
</dbReference>
<sequence>MDLNKFKGVFVALNTIYDKNDDVDTAAMQALVRIYREKGVRGVYVCGSTGEGFMMSTQERKRAAAAVVEAAGDDMTVIVHVGCASTKESVELARHCAEIGADAISAVPSVYYHLPAASVEKHWNAIIDATDLPFIIYNIPQLTSFDLSDALLKKFAENPKVIGVKNSAEPVCLMERYRTAAGDDFIIFNGSDEQYLAGRMMGADAGIGGTYGCMPELYVALEKAIQEGRYDDARVLQVKINDCIYALLSQPSLYGAVKSVMSLRFGIECGQPRLPLLPVDKKDVQFICDKIEKYVGELA</sequence>